<dbReference type="EMBL" id="AYHO01000002">
    <property type="protein sequence ID" value="ESJ95402.1"/>
    <property type="molecule type" value="Genomic_DNA"/>
</dbReference>
<name>A0ABP2ZD93_ACILW</name>
<reference evidence="2 3" key="1">
    <citation type="submission" date="2013-10" db="EMBL/GenBank/DDBJ databases">
        <title>The Genome Sequence of Acinetobacter lwoffii NIPH 512.</title>
        <authorList>
            <consortium name="The Broad Institute Genomics Platform"/>
            <consortium name="The Broad Institute Genome Sequencing Center for Infectious Disease"/>
            <person name="Cerqueira G."/>
            <person name="Feldgarden M."/>
            <person name="Courvalin P."/>
            <person name="Grillot-Courvalin C."/>
            <person name="Clermont D."/>
            <person name="Rocha E."/>
            <person name="Yoon E.-J."/>
            <person name="Nemec A."/>
            <person name="Young S.K."/>
            <person name="Zeng Q."/>
            <person name="Gargeya S."/>
            <person name="Fitzgerald M."/>
            <person name="Abouelleil A."/>
            <person name="Alvarado L."/>
            <person name="Berlin A.M."/>
            <person name="Chapman S.B."/>
            <person name="Gainer-Dewar J."/>
            <person name="Goldberg J."/>
            <person name="Gnerre S."/>
            <person name="Griggs A."/>
            <person name="Gujja S."/>
            <person name="Hansen M."/>
            <person name="Howarth C."/>
            <person name="Imamovic A."/>
            <person name="Ireland A."/>
            <person name="Larimer J."/>
            <person name="McCowan C."/>
            <person name="Murphy C."/>
            <person name="Pearson M."/>
            <person name="Poon T.W."/>
            <person name="Priest M."/>
            <person name="Roberts A."/>
            <person name="Saif S."/>
            <person name="Shea T."/>
            <person name="Sykes S."/>
            <person name="Wortman J."/>
            <person name="Nusbaum C."/>
            <person name="Birren B."/>
        </authorList>
    </citation>
    <scope>NUCLEOTIDE SEQUENCE [LARGE SCALE GENOMIC DNA]</scope>
    <source>
        <strain evidence="2 3">NIPH 512</strain>
    </source>
</reference>
<dbReference type="Proteomes" id="UP000018465">
    <property type="component" value="Unassembled WGS sequence"/>
</dbReference>
<dbReference type="RefSeq" id="WP_004646215.1">
    <property type="nucleotide sequence ID" value="NZ_KI530561.1"/>
</dbReference>
<evidence type="ECO:0000313" key="2">
    <source>
        <dbReference type="EMBL" id="ESJ95402.1"/>
    </source>
</evidence>
<protein>
    <recommendedName>
        <fullName evidence="1">HNH endonuclease 5 domain-containing protein</fullName>
    </recommendedName>
</protein>
<feature type="domain" description="HNH endonuclease 5" evidence="1">
    <location>
        <begin position="50"/>
        <end position="90"/>
    </location>
</feature>
<evidence type="ECO:0000259" key="1">
    <source>
        <dbReference type="Pfam" id="PF14279"/>
    </source>
</evidence>
<dbReference type="Pfam" id="PF14279">
    <property type="entry name" value="HNH_5"/>
    <property type="match status" value="1"/>
</dbReference>
<comment type="caution">
    <text evidence="2">The sequence shown here is derived from an EMBL/GenBank/DDBJ whole genome shotgun (WGS) entry which is preliminary data.</text>
</comment>
<organism evidence="2 3">
    <name type="scientific">Acinetobacter lwoffii NCTC 5866 = CIP 64.10 = NIPH 512</name>
    <dbReference type="NCBI Taxonomy" id="981327"/>
    <lineage>
        <taxon>Bacteria</taxon>
        <taxon>Pseudomonadati</taxon>
        <taxon>Pseudomonadota</taxon>
        <taxon>Gammaproteobacteria</taxon>
        <taxon>Moraxellales</taxon>
        <taxon>Moraxellaceae</taxon>
        <taxon>Acinetobacter</taxon>
    </lineage>
</organism>
<proteinExistence type="predicted"/>
<sequence length="484" mass="58049">MNFNNLIFGHVVHICYLCGLELISLKGLKLSKEQKIEKIESLKNKGQCITHEEHIIPNALGGYLKSEDVLCEECGSKLNDSIDKKFIENFDFLKKLLDLRVDRSSNKNNQTKAKVYLSKLNIILDVMWSSQKIECFGATHHIDQKEKKLHFFGKKQRVGKYLKEKRLDSLGYKLIIKEFLELENEDRIFPNFNIENLNFKQELAKICAGYATKLGIKRDFLNRIIDFENQNILDKLCVIPFYPFTELDIEIEKIKSECYEYPHHFLSLFTLQCEGQEEKLIFCYVELFSTFQWYVLLSDNYTENQISEVYAQPVLFKEFQETDLDYKQGKYYYDLLKYGGYDKLTWDDFNGMDYEEQKRKVNHVMERTRYDFYYENYLDAIFTPITHNFFLNKNDKSLNLGFNIKDLYLNEYDDEGELISESVNVKQYRIFYEDNLPRREKKFYVFESYRQMKDKEFLEKLKIYNHTKFFQLLDFIQNKTKNPL</sequence>
<dbReference type="InterPro" id="IPR029471">
    <property type="entry name" value="HNH_5"/>
</dbReference>
<keyword evidence="3" id="KW-1185">Reference proteome</keyword>
<gene>
    <name evidence="2" type="ORF">P800_00206</name>
</gene>
<evidence type="ECO:0000313" key="3">
    <source>
        <dbReference type="Proteomes" id="UP000018465"/>
    </source>
</evidence>
<accession>A0ABP2ZD93</accession>